<keyword evidence="2" id="KW-0732">Signal</keyword>
<evidence type="ECO:0008006" key="5">
    <source>
        <dbReference type="Google" id="ProtNLM"/>
    </source>
</evidence>
<sequence>MTKTAALTAGLALTAFLAAASPAASAAAPAEVSAAVPTAGRPGTAPDPRAGGMTWAVRPVGPKGPSGRDYFVYNASPGQTIKDEVAISNLSDRTLTFRVYATDAFNTADGSFALLTADRQPTDVGTWVKFDRGVQRVKAGRTVRVPFTLTVPHQATPGDHGGGVIASITQQETDAKGRLVNVDRRVAARIYLRVKGPITPSLQISDLRAEYSAPPVGSGRMKVTYTVRNTGNIRVTALARIRAQGPFGLPLGEQAARKVPELLPGNSYTFSEELDGILPAGRLTSSIRLSPTDAQSGAPLAARPIIRKSSIWNIPWLPLTAVLLLLAAVLYARRRRSGYAR</sequence>
<evidence type="ECO:0000256" key="1">
    <source>
        <dbReference type="SAM" id="Phobius"/>
    </source>
</evidence>
<dbReference type="OrthoDB" id="4336304at2"/>
<keyword evidence="1" id="KW-1133">Transmembrane helix</keyword>
<dbReference type="EMBL" id="CP001738">
    <property type="protein sequence ID" value="ACY95679.1"/>
    <property type="molecule type" value="Genomic_DNA"/>
</dbReference>
<evidence type="ECO:0000313" key="4">
    <source>
        <dbReference type="Proteomes" id="UP000001918"/>
    </source>
</evidence>
<dbReference type="HOGENOM" id="CLU_051827_1_0_11"/>
<name>D1ADG9_THECD</name>
<dbReference type="KEGG" id="tcu:Tcur_0071"/>
<proteinExistence type="predicted"/>
<accession>D1ADG9</accession>
<feature type="chain" id="PRO_5003019572" description="DUF916 domain-containing protein" evidence="2">
    <location>
        <begin position="27"/>
        <end position="341"/>
    </location>
</feature>
<dbReference type="RefSeq" id="WP_012850463.1">
    <property type="nucleotide sequence ID" value="NC_013510.1"/>
</dbReference>
<feature type="signal peptide" evidence="2">
    <location>
        <begin position="1"/>
        <end position="26"/>
    </location>
</feature>
<feature type="transmembrane region" description="Helical" evidence="1">
    <location>
        <begin position="314"/>
        <end position="332"/>
    </location>
</feature>
<keyword evidence="1" id="KW-0472">Membrane</keyword>
<dbReference type="eggNOG" id="COG1361">
    <property type="taxonomic scope" value="Bacteria"/>
</dbReference>
<dbReference type="STRING" id="471852.Tcur_0071"/>
<dbReference type="AlphaFoldDB" id="D1ADG9"/>
<evidence type="ECO:0000313" key="3">
    <source>
        <dbReference type="EMBL" id="ACY95679.1"/>
    </source>
</evidence>
<dbReference type="Proteomes" id="UP000001918">
    <property type="component" value="Chromosome"/>
</dbReference>
<gene>
    <name evidence="3" type="ordered locus">Tcur_0071</name>
</gene>
<keyword evidence="4" id="KW-1185">Reference proteome</keyword>
<organism evidence="3 4">
    <name type="scientific">Thermomonospora curvata (strain ATCC 19995 / DSM 43183 / JCM 3096 / KCTC 9072 / NBRC 15933 / NCIMB 10081 / Henssen B9)</name>
    <dbReference type="NCBI Taxonomy" id="471852"/>
    <lineage>
        <taxon>Bacteria</taxon>
        <taxon>Bacillati</taxon>
        <taxon>Actinomycetota</taxon>
        <taxon>Actinomycetes</taxon>
        <taxon>Streptosporangiales</taxon>
        <taxon>Thermomonosporaceae</taxon>
        <taxon>Thermomonospora</taxon>
    </lineage>
</organism>
<protein>
    <recommendedName>
        <fullName evidence="5">DUF916 domain-containing protein</fullName>
    </recommendedName>
</protein>
<keyword evidence="1" id="KW-0812">Transmembrane</keyword>
<reference evidence="3 4" key="1">
    <citation type="journal article" date="2011" name="Stand. Genomic Sci.">
        <title>Complete genome sequence of Thermomonospora curvata type strain (B9).</title>
        <authorList>
            <person name="Chertkov O."/>
            <person name="Sikorski J."/>
            <person name="Nolan M."/>
            <person name="Lapidus A."/>
            <person name="Lucas S."/>
            <person name="Del Rio T.G."/>
            <person name="Tice H."/>
            <person name="Cheng J.F."/>
            <person name="Goodwin L."/>
            <person name="Pitluck S."/>
            <person name="Liolios K."/>
            <person name="Ivanova N."/>
            <person name="Mavromatis K."/>
            <person name="Mikhailova N."/>
            <person name="Ovchinnikova G."/>
            <person name="Pati A."/>
            <person name="Chen A."/>
            <person name="Palaniappan K."/>
            <person name="Djao O.D."/>
            <person name="Land M."/>
            <person name="Hauser L."/>
            <person name="Chang Y.J."/>
            <person name="Jeffries C.D."/>
            <person name="Brettin T."/>
            <person name="Han C."/>
            <person name="Detter J.C."/>
            <person name="Rohde M."/>
            <person name="Goker M."/>
            <person name="Woyke T."/>
            <person name="Bristow J."/>
            <person name="Eisen J.A."/>
            <person name="Markowitz V."/>
            <person name="Hugenholtz P."/>
            <person name="Klenk H.P."/>
            <person name="Kyrpides N.C."/>
        </authorList>
    </citation>
    <scope>NUCLEOTIDE SEQUENCE [LARGE SCALE GENOMIC DNA]</scope>
    <source>
        <strain evidence="4">ATCC 19995 / DSM 43183 / JCM 3096 / KCTC 9072 / NBRC 15933 / NCIMB 10081 / Henssen B9</strain>
    </source>
</reference>
<evidence type="ECO:0000256" key="2">
    <source>
        <dbReference type="SAM" id="SignalP"/>
    </source>
</evidence>